<reference evidence="3" key="2">
    <citation type="submission" date="2021-01" db="UniProtKB">
        <authorList>
            <consortium name="EnsemblMetazoa"/>
        </authorList>
    </citation>
    <scope>IDENTIFICATION</scope>
</reference>
<evidence type="ECO:0000259" key="2">
    <source>
        <dbReference type="PROSITE" id="PS50853"/>
    </source>
</evidence>
<dbReference type="InParanoid" id="A0A7M7LPS4"/>
<dbReference type="SUPFAM" id="SSF49265">
    <property type="entry name" value="Fibronectin type III"/>
    <property type="match status" value="3"/>
</dbReference>
<dbReference type="Pfam" id="PF00041">
    <property type="entry name" value="fn3"/>
    <property type="match status" value="2"/>
</dbReference>
<dbReference type="PANTHER" id="PTHR26391:SF18">
    <property type="entry name" value="PROTEIN KINASE RECEPTOR TIE-1, PUTATIVE-RELATED"/>
    <property type="match status" value="1"/>
</dbReference>
<dbReference type="KEGG" id="spu:100889398"/>
<dbReference type="Gene3D" id="2.60.40.10">
    <property type="entry name" value="Immunoglobulins"/>
    <property type="match status" value="5"/>
</dbReference>
<evidence type="ECO:0000256" key="1">
    <source>
        <dbReference type="SAM" id="Phobius"/>
    </source>
</evidence>
<dbReference type="EnsemblMetazoa" id="XM_003730823">
    <property type="protein sequence ID" value="XP_003730871"/>
    <property type="gene ID" value="LOC100889398"/>
</dbReference>
<protein>
    <recommendedName>
        <fullName evidence="2">Fibronectin type-III domain-containing protein</fullName>
    </recommendedName>
</protein>
<keyword evidence="1" id="KW-1133">Transmembrane helix</keyword>
<feature type="domain" description="Fibronectin type-III" evidence="2">
    <location>
        <begin position="370"/>
        <end position="475"/>
    </location>
</feature>
<name>A0A7M7LPS4_STRPU</name>
<dbReference type="FunFam" id="2.60.40.10:FF:001608">
    <property type="entry name" value="Uncharacterized protein"/>
    <property type="match status" value="4"/>
</dbReference>
<dbReference type="SMART" id="SM00060">
    <property type="entry name" value="FN3"/>
    <property type="match status" value="5"/>
</dbReference>
<accession>A0A7M7LPS4</accession>
<feature type="domain" description="Fibronectin type-III" evidence="2">
    <location>
        <begin position="257"/>
        <end position="360"/>
    </location>
</feature>
<organism evidence="3 4">
    <name type="scientific">Strongylocentrotus purpuratus</name>
    <name type="common">Purple sea urchin</name>
    <dbReference type="NCBI Taxonomy" id="7668"/>
    <lineage>
        <taxon>Eukaryota</taxon>
        <taxon>Metazoa</taxon>
        <taxon>Echinodermata</taxon>
        <taxon>Eleutherozoa</taxon>
        <taxon>Echinozoa</taxon>
        <taxon>Echinoidea</taxon>
        <taxon>Euechinoidea</taxon>
        <taxon>Echinacea</taxon>
        <taxon>Camarodonta</taxon>
        <taxon>Echinidea</taxon>
        <taxon>Strongylocentrotidae</taxon>
        <taxon>Strongylocentrotus</taxon>
    </lineage>
</organism>
<dbReference type="OrthoDB" id="10164918at2759"/>
<keyword evidence="1" id="KW-0812">Transmembrane</keyword>
<feature type="transmembrane region" description="Helical" evidence="1">
    <location>
        <begin position="12"/>
        <end position="31"/>
    </location>
</feature>
<keyword evidence="4" id="KW-1185">Reference proteome</keyword>
<dbReference type="AlphaFoldDB" id="A0A7M7LPS4"/>
<dbReference type="RefSeq" id="XP_003730871.2">
    <property type="nucleotide sequence ID" value="XM_003730823.3"/>
</dbReference>
<keyword evidence="1" id="KW-0472">Membrane</keyword>
<dbReference type="GeneID" id="100889398"/>
<reference evidence="4" key="1">
    <citation type="submission" date="2015-02" db="EMBL/GenBank/DDBJ databases">
        <title>Genome sequencing for Strongylocentrotus purpuratus.</title>
        <authorList>
            <person name="Murali S."/>
            <person name="Liu Y."/>
            <person name="Vee V."/>
            <person name="English A."/>
            <person name="Wang M."/>
            <person name="Skinner E."/>
            <person name="Han Y."/>
            <person name="Muzny D.M."/>
            <person name="Worley K.C."/>
            <person name="Gibbs R.A."/>
        </authorList>
    </citation>
    <scope>NUCLEOTIDE SEQUENCE</scope>
</reference>
<dbReference type="InterPro" id="IPR003961">
    <property type="entry name" value="FN3_dom"/>
</dbReference>
<sequence length="641" mass="70847">MGGMSCGCCHAVCYCILLIVIAALSVVLHFWQENTNPNHVALPSLSNQPEVWGVTTSSIWVGWYSDHDGDGPVCGHNIYLQYPASTSWSSVGFVPADETNDYQFTIDRLDAGTLYGISVRILHCSGREGERNQLYQATNDYVLPRLFHPPNVKSIGTSYAVVRWQEQHTGDGPICAYAIDRRSLDEDVPSWLSVGFVSEQPGSQSREELVFNLTDLEPETDYHVSVRPILCDRARISELGKGPILSLTTPSIVLPTLMEAPESTNLSSKNVSIRWTNQHQGDGPICGYGINIKTNDDKDREDDDDPWRSVGYVSMESELLYDVGHLEENTTYQVAVSPINCISAREGPREPILQFTTKTVTVPVVVLPSLSHPPNTTAIGTSYAVVQWQEQHTGDGPICAYTIDRRSLDEDITSWLSVGFVSEQPGSQSREELIFNITGLEPETDYHVSVRPILCDGARISELSEGPILSLTTPSIVLPTLMEAPESTNLSSKNVSIRWTNQHQGDGPICGYGINIKNNDDKDREDDDDDPWRSVGYVSVESELLYDVGHLEENTPYQVAVSPINCISAREGPREPILQFTTKTVTVPVVEVLTTEPLITEPQKTEPKRVPISGASICPEHNCTVVVVLLILGYYLSRRGE</sequence>
<dbReference type="OMA" id="EPSMDYQ"/>
<feature type="domain" description="Fibronectin type-III" evidence="2">
    <location>
        <begin position="481"/>
        <end position="585"/>
    </location>
</feature>
<feature type="domain" description="Fibronectin type-III" evidence="2">
    <location>
        <begin position="146"/>
        <end position="251"/>
    </location>
</feature>
<dbReference type="InterPro" id="IPR036116">
    <property type="entry name" value="FN3_sf"/>
</dbReference>
<dbReference type="PROSITE" id="PS50853">
    <property type="entry name" value="FN3"/>
    <property type="match status" value="5"/>
</dbReference>
<feature type="domain" description="Fibronectin type-III" evidence="2">
    <location>
        <begin position="45"/>
        <end position="145"/>
    </location>
</feature>
<dbReference type="CDD" id="cd00063">
    <property type="entry name" value="FN3"/>
    <property type="match status" value="5"/>
</dbReference>
<dbReference type="Proteomes" id="UP000007110">
    <property type="component" value="Unassembled WGS sequence"/>
</dbReference>
<evidence type="ECO:0000313" key="4">
    <source>
        <dbReference type="Proteomes" id="UP000007110"/>
    </source>
</evidence>
<evidence type="ECO:0000313" key="3">
    <source>
        <dbReference type="EnsemblMetazoa" id="XP_003730871"/>
    </source>
</evidence>
<proteinExistence type="predicted"/>
<dbReference type="InterPro" id="IPR013783">
    <property type="entry name" value="Ig-like_fold"/>
</dbReference>
<dbReference type="PANTHER" id="PTHR26391">
    <property type="entry name" value="INACTIVE TYROSINE-PROTEIN KINASE 7"/>
    <property type="match status" value="1"/>
</dbReference>